<reference evidence="1" key="1">
    <citation type="submission" date="2021-11" db="EMBL/GenBank/DDBJ databases">
        <authorList>
            <person name="Islam A."/>
            <person name="Islam S."/>
            <person name="Flora M.S."/>
            <person name="Rahman M."/>
            <person name="Ziaur R.M."/>
            <person name="Epstein J.H."/>
            <person name="Hassan M."/>
            <person name="Klassen M."/>
            <person name="Woodard K."/>
            <person name="Webb A."/>
            <person name="Webby R.J."/>
            <person name="El Zowalaty M.E."/>
        </authorList>
    </citation>
    <scope>NUCLEOTIDE SEQUENCE</scope>
    <source>
        <strain evidence="1">Pbs3</strain>
    </source>
</reference>
<name>A0AAU9KUS9_9STRA</name>
<dbReference type="Proteomes" id="UP001160483">
    <property type="component" value="Unassembled WGS sequence"/>
</dbReference>
<organism evidence="1 2">
    <name type="scientific">Peronospora belbahrii</name>
    <dbReference type="NCBI Taxonomy" id="622444"/>
    <lineage>
        <taxon>Eukaryota</taxon>
        <taxon>Sar</taxon>
        <taxon>Stramenopiles</taxon>
        <taxon>Oomycota</taxon>
        <taxon>Peronosporomycetes</taxon>
        <taxon>Peronosporales</taxon>
        <taxon>Peronosporaceae</taxon>
        <taxon>Peronospora</taxon>
    </lineage>
</organism>
<dbReference type="EMBL" id="CAKKTJ010000131">
    <property type="protein sequence ID" value="CAH0475947.1"/>
    <property type="molecule type" value="Genomic_DNA"/>
</dbReference>
<comment type="caution">
    <text evidence="1">The sequence shown here is derived from an EMBL/GenBank/DDBJ whole genome shotgun (WGS) entry which is preliminary data.</text>
</comment>
<proteinExistence type="predicted"/>
<dbReference type="AlphaFoldDB" id="A0AAU9KUS9"/>
<gene>
    <name evidence="1" type="ORF">PBS003_LOCUS2756</name>
</gene>
<evidence type="ECO:0000313" key="1">
    <source>
        <dbReference type="EMBL" id="CAH0475947.1"/>
    </source>
</evidence>
<evidence type="ECO:0000313" key="2">
    <source>
        <dbReference type="Proteomes" id="UP001160483"/>
    </source>
</evidence>
<accession>A0AAU9KUS9</accession>
<protein>
    <submittedName>
        <fullName evidence="1">Uncharacterized protein</fullName>
    </submittedName>
</protein>
<sequence length="158" mass="17927">MATITLSAVRRRRQPEVFENRSYKLRVEQVKQEQDEEGWIANLTTYLVGYVATLDAETAKSSAFIAPDHEVYESGLLLFCTRSTANSDIKWFWFAWWYHNYCSKTFCTNTIIILKVDTKVLVGPITGSDPTSIGEVCVAVYNSIWANAWIATLEKGVS</sequence>